<feature type="transmembrane region" description="Helical" evidence="10">
    <location>
        <begin position="180"/>
        <end position="200"/>
    </location>
</feature>
<evidence type="ECO:0000256" key="8">
    <source>
        <dbReference type="ARBA" id="ARBA00023180"/>
    </source>
</evidence>
<protein>
    <submittedName>
        <fullName evidence="13">G-protein coupled receptors family 1 profile domain-containing protein</fullName>
    </submittedName>
</protein>
<keyword evidence="4 10" id="KW-1133">Transmembrane helix</keyword>
<feature type="transmembrane region" description="Helical" evidence="10">
    <location>
        <begin position="59"/>
        <end position="80"/>
    </location>
</feature>
<evidence type="ECO:0000256" key="3">
    <source>
        <dbReference type="ARBA" id="ARBA00022692"/>
    </source>
</evidence>
<feature type="transmembrane region" description="Helical" evidence="10">
    <location>
        <begin position="92"/>
        <end position="116"/>
    </location>
</feature>
<feature type="transmembrane region" description="Helical" evidence="10">
    <location>
        <begin position="220"/>
        <end position="247"/>
    </location>
</feature>
<evidence type="ECO:0000256" key="7">
    <source>
        <dbReference type="ARBA" id="ARBA00023170"/>
    </source>
</evidence>
<evidence type="ECO:0000256" key="1">
    <source>
        <dbReference type="ARBA" id="ARBA00004651"/>
    </source>
</evidence>
<reference evidence="13" key="1">
    <citation type="submission" date="2023-03" db="UniProtKB">
        <authorList>
            <consortium name="WormBaseParasite"/>
        </authorList>
    </citation>
    <scope>IDENTIFICATION</scope>
</reference>
<dbReference type="Gene3D" id="1.20.1070.10">
    <property type="entry name" value="Rhodopsin 7-helix transmembrane proteins"/>
    <property type="match status" value="1"/>
</dbReference>
<dbReference type="CDD" id="cd00637">
    <property type="entry name" value="7tm_classA_rhodopsin-like"/>
    <property type="match status" value="1"/>
</dbReference>
<comment type="subcellular location">
    <subcellularLocation>
        <location evidence="1">Cell membrane</location>
        <topology evidence="1">Multi-pass membrane protein</topology>
    </subcellularLocation>
</comment>
<keyword evidence="9" id="KW-0807">Transducer</keyword>
<keyword evidence="8" id="KW-0325">Glycoprotein</keyword>
<dbReference type="WBParaSite" id="ALUE_0000493901-mRNA-1">
    <property type="protein sequence ID" value="ALUE_0000493901-mRNA-1"/>
    <property type="gene ID" value="ALUE_0000493901"/>
</dbReference>
<dbReference type="PROSITE" id="PS50262">
    <property type="entry name" value="G_PROTEIN_RECEP_F1_2"/>
    <property type="match status" value="1"/>
</dbReference>
<dbReference type="PRINTS" id="PR00237">
    <property type="entry name" value="GPCRRHODOPSN"/>
</dbReference>
<dbReference type="Proteomes" id="UP000036681">
    <property type="component" value="Unplaced"/>
</dbReference>
<name>A0A9J2P5V0_ASCLU</name>
<evidence type="ECO:0000256" key="2">
    <source>
        <dbReference type="ARBA" id="ARBA00022475"/>
    </source>
</evidence>
<keyword evidence="2" id="KW-1003">Cell membrane</keyword>
<evidence type="ECO:0000313" key="12">
    <source>
        <dbReference type="Proteomes" id="UP000036681"/>
    </source>
</evidence>
<dbReference type="AlphaFoldDB" id="A0A9J2P5V0"/>
<evidence type="ECO:0000256" key="5">
    <source>
        <dbReference type="ARBA" id="ARBA00023040"/>
    </source>
</evidence>
<keyword evidence="5" id="KW-0297">G-protein coupled receptor</keyword>
<evidence type="ECO:0000259" key="11">
    <source>
        <dbReference type="PROSITE" id="PS50262"/>
    </source>
</evidence>
<proteinExistence type="predicted"/>
<organism evidence="12 13">
    <name type="scientific">Ascaris lumbricoides</name>
    <name type="common">Giant roundworm</name>
    <dbReference type="NCBI Taxonomy" id="6252"/>
    <lineage>
        <taxon>Eukaryota</taxon>
        <taxon>Metazoa</taxon>
        <taxon>Ecdysozoa</taxon>
        <taxon>Nematoda</taxon>
        <taxon>Chromadorea</taxon>
        <taxon>Rhabditida</taxon>
        <taxon>Spirurina</taxon>
        <taxon>Ascaridomorpha</taxon>
        <taxon>Ascaridoidea</taxon>
        <taxon>Ascarididae</taxon>
        <taxon>Ascaris</taxon>
    </lineage>
</organism>
<dbReference type="GO" id="GO:0005886">
    <property type="term" value="C:plasma membrane"/>
    <property type="evidence" value="ECO:0007669"/>
    <property type="project" value="UniProtKB-SubCell"/>
</dbReference>
<accession>A0A9J2P5V0</accession>
<dbReference type="PANTHER" id="PTHR24246">
    <property type="entry name" value="OLFACTORY RECEPTOR AND ADENOSINE RECEPTOR"/>
    <property type="match status" value="1"/>
</dbReference>
<keyword evidence="12" id="KW-1185">Reference proteome</keyword>
<dbReference type="Pfam" id="PF00001">
    <property type="entry name" value="7tm_1"/>
    <property type="match status" value="1"/>
</dbReference>
<keyword evidence="7" id="KW-0675">Receptor</keyword>
<feature type="domain" description="G-protein coupled receptors family 1 profile" evidence="11">
    <location>
        <begin position="74"/>
        <end position="355"/>
    </location>
</feature>
<keyword evidence="6 10" id="KW-0472">Membrane</keyword>
<dbReference type="GO" id="GO:0004930">
    <property type="term" value="F:G protein-coupled receptor activity"/>
    <property type="evidence" value="ECO:0007669"/>
    <property type="project" value="UniProtKB-KW"/>
</dbReference>
<dbReference type="InterPro" id="IPR000276">
    <property type="entry name" value="GPCR_Rhodpsn"/>
</dbReference>
<evidence type="ECO:0000256" key="9">
    <source>
        <dbReference type="ARBA" id="ARBA00023224"/>
    </source>
</evidence>
<sequence length="455" mass="50416">MARVGIDRVEMHLNRNPTDSPDSGAGLKPLHSTSAVSTVTLASVVEHPRIAFVRETYTWLVPLMITVLLVAIVGNSLIVISSPWLSPPITPYLRLCISLAAADMWAASLLTAGLVINSYLSMVLRIRKSSDRFAAVLEVFRIGGMLTSDLHLFALAINQFVGIAWPLKYKVLMTTKRIRIAVLVLWLAPVFFILSWFLAFENDGLRHPKCRHQFYLRLPFRLTVFIMFMTPLLATLSIYAIILFTLLKAKIGPTFFLCSHRSSKTTPGRFSQAASKTRGTRTQLRGKIKLVWTTLIIVSTFSLSWGLCVLYFVLVCRQGCTFIYGQSVNFYVGFFINSTVNGLVMLKLLINPFIYALRLAHIRASVARFLRFALGRSSSKANSPTVLNSQHTSSAVDAAAALIQGCSKNRHQGLDARASSSASHLADGAICLKNALPTRLHINTLTPFSRDIEVL</sequence>
<evidence type="ECO:0000313" key="13">
    <source>
        <dbReference type="WBParaSite" id="ALUE_0000493901-mRNA-1"/>
    </source>
</evidence>
<evidence type="ECO:0000256" key="4">
    <source>
        <dbReference type="ARBA" id="ARBA00022989"/>
    </source>
</evidence>
<keyword evidence="3 10" id="KW-0812">Transmembrane</keyword>
<dbReference type="SUPFAM" id="SSF81321">
    <property type="entry name" value="Family A G protein-coupled receptor-like"/>
    <property type="match status" value="1"/>
</dbReference>
<dbReference type="InterPro" id="IPR017452">
    <property type="entry name" value="GPCR_Rhodpsn_7TM"/>
</dbReference>
<feature type="transmembrane region" description="Helical" evidence="10">
    <location>
        <begin position="334"/>
        <end position="357"/>
    </location>
</feature>
<evidence type="ECO:0000256" key="6">
    <source>
        <dbReference type="ARBA" id="ARBA00023136"/>
    </source>
</evidence>
<feature type="transmembrane region" description="Helical" evidence="10">
    <location>
        <begin position="290"/>
        <end position="314"/>
    </location>
</feature>
<dbReference type="PANTHER" id="PTHR24246:SF27">
    <property type="entry name" value="ADENOSINE RECEPTOR, ISOFORM A"/>
    <property type="match status" value="1"/>
</dbReference>
<evidence type="ECO:0000256" key="10">
    <source>
        <dbReference type="SAM" id="Phobius"/>
    </source>
</evidence>